<evidence type="ECO:0000313" key="2">
    <source>
        <dbReference type="Proteomes" id="UP001500194"/>
    </source>
</evidence>
<dbReference type="Pfam" id="PF02643">
    <property type="entry name" value="DUF192"/>
    <property type="match status" value="1"/>
</dbReference>
<evidence type="ECO:0008006" key="3">
    <source>
        <dbReference type="Google" id="ProtNLM"/>
    </source>
</evidence>
<organism evidence="1 2">
    <name type="scientific">Salarchaeum japonicum</name>
    <dbReference type="NCBI Taxonomy" id="555573"/>
    <lineage>
        <taxon>Archaea</taxon>
        <taxon>Methanobacteriati</taxon>
        <taxon>Methanobacteriota</taxon>
        <taxon>Stenosarchaea group</taxon>
        <taxon>Halobacteria</taxon>
        <taxon>Halobacteriales</taxon>
        <taxon>Halobacteriaceae</taxon>
    </lineage>
</organism>
<keyword evidence="2" id="KW-1185">Reference proteome</keyword>
<name>A0AAV3T2B6_9EURY</name>
<dbReference type="InterPro" id="IPR003795">
    <property type="entry name" value="DUF192"/>
</dbReference>
<sequence>MLGVLEGVPARAVAGDVVADAGVLVGVVHPDAGAGRRLLHTSPSDAADLGASAAGGTLTSLTRFGEYVRLRHNPDDSARTLASKVEVADGLVSRGLGLMFRRSIPDDYALAFRHDDAAERGLHMVFVPFDIDVVWTENEEVTAVETLSAWTGRGTAVADDLYELPAGAASDVSVGDRVWLES</sequence>
<evidence type="ECO:0000313" key="1">
    <source>
        <dbReference type="EMBL" id="GAA0652855.1"/>
    </source>
</evidence>
<reference evidence="1 2" key="1">
    <citation type="journal article" date="2019" name="Int. J. Syst. Evol. Microbiol.">
        <title>The Global Catalogue of Microorganisms (GCM) 10K type strain sequencing project: providing services to taxonomists for standard genome sequencing and annotation.</title>
        <authorList>
            <consortium name="The Broad Institute Genomics Platform"/>
            <consortium name="The Broad Institute Genome Sequencing Center for Infectious Disease"/>
            <person name="Wu L."/>
            <person name="Ma J."/>
        </authorList>
    </citation>
    <scope>NUCLEOTIDE SEQUENCE [LARGE SCALE GENOMIC DNA]</scope>
    <source>
        <strain evidence="1 2">JCM 16327</strain>
    </source>
</reference>
<dbReference type="AlphaFoldDB" id="A0AAV3T2B6"/>
<comment type="caution">
    <text evidence="1">The sequence shown here is derived from an EMBL/GenBank/DDBJ whole genome shotgun (WGS) entry which is preliminary data.</text>
</comment>
<protein>
    <recommendedName>
        <fullName evidence="3">DUF192 domain-containing protein</fullName>
    </recommendedName>
</protein>
<proteinExistence type="predicted"/>
<dbReference type="InterPro" id="IPR038695">
    <property type="entry name" value="Saro_0823-like_sf"/>
</dbReference>
<accession>A0AAV3T2B6</accession>
<dbReference type="EMBL" id="BAAADU010000002">
    <property type="protein sequence ID" value="GAA0652855.1"/>
    <property type="molecule type" value="Genomic_DNA"/>
</dbReference>
<dbReference type="Gene3D" id="2.60.120.1140">
    <property type="entry name" value="Protein of unknown function DUF192"/>
    <property type="match status" value="1"/>
</dbReference>
<gene>
    <name evidence="1" type="ORF">GCM10009019_15150</name>
</gene>
<dbReference type="Proteomes" id="UP001500194">
    <property type="component" value="Unassembled WGS sequence"/>
</dbReference>